<feature type="region of interest" description="Disordered" evidence="1">
    <location>
        <begin position="243"/>
        <end position="264"/>
    </location>
</feature>
<organism evidence="2">
    <name type="scientific">Tanacetum cinerariifolium</name>
    <name type="common">Dalmatian daisy</name>
    <name type="synonym">Chrysanthemum cinerariifolium</name>
    <dbReference type="NCBI Taxonomy" id="118510"/>
    <lineage>
        <taxon>Eukaryota</taxon>
        <taxon>Viridiplantae</taxon>
        <taxon>Streptophyta</taxon>
        <taxon>Embryophyta</taxon>
        <taxon>Tracheophyta</taxon>
        <taxon>Spermatophyta</taxon>
        <taxon>Magnoliopsida</taxon>
        <taxon>eudicotyledons</taxon>
        <taxon>Gunneridae</taxon>
        <taxon>Pentapetalae</taxon>
        <taxon>asterids</taxon>
        <taxon>campanulids</taxon>
        <taxon>Asterales</taxon>
        <taxon>Asteraceae</taxon>
        <taxon>Asteroideae</taxon>
        <taxon>Anthemideae</taxon>
        <taxon>Anthemidinae</taxon>
        <taxon>Tanacetum</taxon>
    </lineage>
</organism>
<proteinExistence type="predicted"/>
<feature type="region of interest" description="Disordered" evidence="1">
    <location>
        <begin position="205"/>
        <end position="230"/>
    </location>
</feature>
<feature type="compositionally biased region" description="Basic and acidic residues" evidence="1">
    <location>
        <begin position="252"/>
        <end position="264"/>
    </location>
</feature>
<sequence>MSKSVLGLVLSCFQKLKRFLSVKLNRERLFGDTVFVQWLGIPLDDNDSHMMHYVLQHQLVDDFDAWNAFLWGEYMWDKFYRKTVNVVSKHTNDHLVELSNPNVALISSPEEMRRAWFMASVYYIKGLADQDGNLFQDDEARVNCTEHNNGMCGDTEVGKFVQDKEARVNGIDHHNRMYGDTEVGKFVQDEEARVNEDSNFVEGIDETICPKSNQMSDEEGDGVLDSEGDDVHLSQTNDVIQQALSSSSSNPRNDKDASPLDNLMKIDGKPTLDVVVPPKDDDCILRTWVRKANEAYDVVEVDNYENDYMLLLNDKEKLVKSS</sequence>
<gene>
    <name evidence="2" type="ORF">Tci_019076</name>
</gene>
<dbReference type="AlphaFoldDB" id="A0A6L2KCB1"/>
<name>A0A6L2KCB1_TANCI</name>
<protein>
    <submittedName>
        <fullName evidence="2">Phospholipase-like protein</fullName>
    </submittedName>
</protein>
<evidence type="ECO:0000313" key="2">
    <source>
        <dbReference type="EMBL" id="GEU47098.1"/>
    </source>
</evidence>
<accession>A0A6L2KCB1</accession>
<evidence type="ECO:0000256" key="1">
    <source>
        <dbReference type="SAM" id="MobiDB-lite"/>
    </source>
</evidence>
<feature type="compositionally biased region" description="Acidic residues" evidence="1">
    <location>
        <begin position="216"/>
        <end position="228"/>
    </location>
</feature>
<comment type="caution">
    <text evidence="2">The sequence shown here is derived from an EMBL/GenBank/DDBJ whole genome shotgun (WGS) entry which is preliminary data.</text>
</comment>
<reference evidence="2" key="1">
    <citation type="journal article" date="2019" name="Sci. Rep.">
        <title>Draft genome of Tanacetum cinerariifolium, the natural source of mosquito coil.</title>
        <authorList>
            <person name="Yamashiro T."/>
            <person name="Shiraishi A."/>
            <person name="Satake H."/>
            <person name="Nakayama K."/>
        </authorList>
    </citation>
    <scope>NUCLEOTIDE SEQUENCE</scope>
</reference>
<dbReference type="EMBL" id="BKCJ010002221">
    <property type="protein sequence ID" value="GEU47098.1"/>
    <property type="molecule type" value="Genomic_DNA"/>
</dbReference>